<dbReference type="EMBL" id="CM016559">
    <property type="protein sequence ID" value="TKW01626.1"/>
    <property type="molecule type" value="Genomic_DNA"/>
</dbReference>
<name>A0A4V6D381_SETVI</name>
<evidence type="ECO:0000313" key="3">
    <source>
        <dbReference type="Proteomes" id="UP000298652"/>
    </source>
</evidence>
<sequence length="67" mass="7393">MGNLVLVLAWIWRSCRELVFSALDVQYKSACSFGWASHAKLVLICAFGRASREAGAEVVREALPKIP</sequence>
<reference evidence="2" key="1">
    <citation type="submission" date="2019-03" db="EMBL/GenBank/DDBJ databases">
        <title>WGS assembly of Setaria viridis.</title>
        <authorList>
            <person name="Huang P."/>
            <person name="Jenkins J."/>
            <person name="Grimwood J."/>
            <person name="Barry K."/>
            <person name="Healey A."/>
            <person name="Mamidi S."/>
            <person name="Sreedasyam A."/>
            <person name="Shu S."/>
            <person name="Feldman M."/>
            <person name="Wu J."/>
            <person name="Yu Y."/>
            <person name="Chen C."/>
            <person name="Johnson J."/>
            <person name="Rokhsar D."/>
            <person name="Baxter I."/>
            <person name="Schmutz J."/>
            <person name="Brutnell T."/>
            <person name="Kellogg E."/>
        </authorList>
    </citation>
    <scope>NUCLEOTIDE SEQUENCE [LARGE SCALE GENOMIC DNA]</scope>
</reference>
<feature type="chain" id="PRO_5020742035" description="Secreted protein" evidence="1">
    <location>
        <begin position="18"/>
        <end position="67"/>
    </location>
</feature>
<accession>A0A4V6D381</accession>
<organism evidence="2 3">
    <name type="scientific">Setaria viridis</name>
    <name type="common">Green bristlegrass</name>
    <name type="synonym">Setaria italica subsp. viridis</name>
    <dbReference type="NCBI Taxonomy" id="4556"/>
    <lineage>
        <taxon>Eukaryota</taxon>
        <taxon>Viridiplantae</taxon>
        <taxon>Streptophyta</taxon>
        <taxon>Embryophyta</taxon>
        <taxon>Tracheophyta</taxon>
        <taxon>Spermatophyta</taxon>
        <taxon>Magnoliopsida</taxon>
        <taxon>Liliopsida</taxon>
        <taxon>Poales</taxon>
        <taxon>Poaceae</taxon>
        <taxon>PACMAD clade</taxon>
        <taxon>Panicoideae</taxon>
        <taxon>Panicodae</taxon>
        <taxon>Paniceae</taxon>
        <taxon>Cenchrinae</taxon>
        <taxon>Setaria</taxon>
    </lineage>
</organism>
<dbReference type="Proteomes" id="UP000298652">
    <property type="component" value="Chromosome 8"/>
</dbReference>
<feature type="signal peptide" evidence="1">
    <location>
        <begin position="1"/>
        <end position="17"/>
    </location>
</feature>
<dbReference type="Gramene" id="TKW01626">
    <property type="protein sequence ID" value="TKW01626"/>
    <property type="gene ID" value="SEVIR_8G193166v2"/>
</dbReference>
<protein>
    <recommendedName>
        <fullName evidence="4">Secreted protein</fullName>
    </recommendedName>
</protein>
<gene>
    <name evidence="2" type="ORF">SEVIR_8G193166v2</name>
</gene>
<evidence type="ECO:0000313" key="2">
    <source>
        <dbReference type="EMBL" id="TKW01626.1"/>
    </source>
</evidence>
<keyword evidence="3" id="KW-1185">Reference proteome</keyword>
<keyword evidence="1" id="KW-0732">Signal</keyword>
<proteinExistence type="predicted"/>
<evidence type="ECO:0000256" key="1">
    <source>
        <dbReference type="SAM" id="SignalP"/>
    </source>
</evidence>
<evidence type="ECO:0008006" key="4">
    <source>
        <dbReference type="Google" id="ProtNLM"/>
    </source>
</evidence>
<dbReference type="AlphaFoldDB" id="A0A4V6D381"/>